<dbReference type="EMBL" id="CP013200">
    <property type="protein sequence ID" value="ALO67916.1"/>
    <property type="molecule type" value="Genomic_DNA"/>
</dbReference>
<evidence type="ECO:0000256" key="1">
    <source>
        <dbReference type="SAM" id="Phobius"/>
    </source>
</evidence>
<keyword evidence="1" id="KW-0472">Membrane</keyword>
<dbReference type="AlphaFoldDB" id="A0A0S2M2V6"/>
<feature type="transmembrane region" description="Helical" evidence="1">
    <location>
        <begin position="86"/>
        <end position="106"/>
    </location>
</feature>
<feature type="transmembrane region" description="Helical" evidence="1">
    <location>
        <begin position="324"/>
        <end position="345"/>
    </location>
</feature>
<gene>
    <name evidence="2" type="ORF">AS189_17300</name>
</gene>
<evidence type="ECO:0000313" key="3">
    <source>
        <dbReference type="Proteomes" id="UP000059574"/>
    </source>
</evidence>
<keyword evidence="1" id="KW-0812">Transmembrane</keyword>
<reference evidence="3" key="1">
    <citation type="submission" date="2015-11" db="EMBL/GenBank/DDBJ databases">
        <authorList>
            <person name="Kumar R."/>
            <person name="Singh D."/>
            <person name="Swarnkar M.K."/>
            <person name="Singh A.K."/>
            <person name="Kumar S."/>
        </authorList>
    </citation>
    <scope>NUCLEOTIDE SEQUENCE [LARGE SCALE GENOMIC DNA]</scope>
    <source>
        <strain evidence="3">ERGS4:06</strain>
    </source>
</reference>
<keyword evidence="1" id="KW-1133">Transmembrane helix</keyword>
<feature type="transmembrane region" description="Helical" evidence="1">
    <location>
        <begin position="6"/>
        <end position="24"/>
    </location>
</feature>
<accession>A0A0S2M2V6</accession>
<feature type="transmembrane region" description="Helical" evidence="1">
    <location>
        <begin position="398"/>
        <end position="418"/>
    </location>
</feature>
<sequence length="468" mass="51422">MFVDVAHFVPALLFVIGVVGALGLGNEIGKDFKHVLGYGVVKRVSEHSGHTVVPRRGQRLTYASVLIGLLLGCVAAAVIRAVMDEWVGFLLLAGLAVALTVPVIKVTRLARIMWLKAREDHRIHWDIVSGGEHSVGTVVAVTNEQFVVDNRAMFHVDLEYRTGGRLETTRIRFFDYQVWAPSMDNEFDVWSDPERPFVQERILIERRYVGQEFVNLADEPVAGEHISGDKAAAQAFSGADADGFYADGPGSGSESDSGVRGEISVPGMFQSPQWMVDEADPSGPSTPRVARRTRILIGIPPTLIAVFALLGTLLVPVMVDDVPWWTLAALWLYTGLTLINAAVYWQFMRRSRWFIRSGVSFGATEAAVFAGFFAAGFTMLTTHNLVMAPLNREIPWTAAHVLTWAAVIGALLVFEWAFTSNAWALKHLNAEFPAPPEAIQEALTGHDPAGIEQLEAKYGYRAGVFLYT</sequence>
<protein>
    <submittedName>
        <fullName evidence="2">Uncharacterized protein</fullName>
    </submittedName>
</protein>
<evidence type="ECO:0000313" key="2">
    <source>
        <dbReference type="EMBL" id="ALO67916.1"/>
    </source>
</evidence>
<feature type="transmembrane region" description="Helical" evidence="1">
    <location>
        <begin position="295"/>
        <end position="318"/>
    </location>
</feature>
<feature type="transmembrane region" description="Helical" evidence="1">
    <location>
        <begin position="366"/>
        <end position="386"/>
    </location>
</feature>
<dbReference type="Proteomes" id="UP000059574">
    <property type="component" value="Chromosome"/>
</dbReference>
<reference evidence="2 3" key="2">
    <citation type="journal article" date="2016" name="J. Biotechnol.">
        <title>Complete genome sequence of Arthrobacter alpinus ERGS4:06, a yellow pigmented bacterium tolerant to cold and radiations isolated from Sikkim Himalaya.</title>
        <authorList>
            <person name="Kumar R."/>
            <person name="Singh D."/>
            <person name="Swarnkar M.K."/>
            <person name="Singh A.K."/>
            <person name="Kumar S."/>
        </authorList>
    </citation>
    <scope>NUCLEOTIDE SEQUENCE [LARGE SCALE GENOMIC DNA]</scope>
    <source>
        <strain evidence="2 3">ERGS4:06</strain>
    </source>
</reference>
<feature type="transmembrane region" description="Helical" evidence="1">
    <location>
        <begin position="60"/>
        <end position="80"/>
    </location>
</feature>
<name>A0A0S2M2V6_9MICC</name>
<organism evidence="2 3">
    <name type="scientific">Arthrobacter alpinus</name>
    <dbReference type="NCBI Taxonomy" id="656366"/>
    <lineage>
        <taxon>Bacteria</taxon>
        <taxon>Bacillati</taxon>
        <taxon>Actinomycetota</taxon>
        <taxon>Actinomycetes</taxon>
        <taxon>Micrococcales</taxon>
        <taxon>Micrococcaceae</taxon>
        <taxon>Arthrobacter</taxon>
    </lineage>
</organism>
<proteinExistence type="predicted"/>